<dbReference type="InterPro" id="IPR033872">
    <property type="entry name" value="nsLTP2"/>
</dbReference>
<evidence type="ECO:0000256" key="2">
    <source>
        <dbReference type="ARBA" id="ARBA00023121"/>
    </source>
</evidence>
<evidence type="ECO:0008006" key="6">
    <source>
        <dbReference type="Google" id="ProtNLM"/>
    </source>
</evidence>
<proteinExistence type="predicted"/>
<dbReference type="GO" id="GO:0008289">
    <property type="term" value="F:lipid binding"/>
    <property type="evidence" value="ECO:0007669"/>
    <property type="project" value="UniProtKB-KW"/>
</dbReference>
<keyword evidence="1" id="KW-0813">Transport</keyword>
<protein>
    <recommendedName>
        <fullName evidence="6">Bifunctional inhibitor/plant lipid transfer protein/seed storage helical domain-containing protein</fullName>
    </recommendedName>
</protein>
<dbReference type="AlphaFoldDB" id="A0A5N6M2Z8"/>
<evidence type="ECO:0000313" key="5">
    <source>
        <dbReference type="Proteomes" id="UP000326396"/>
    </source>
</evidence>
<dbReference type="SUPFAM" id="SSF47699">
    <property type="entry name" value="Bifunctional inhibitor/lipid-transfer protein/seed storage 2S albumin"/>
    <property type="match status" value="2"/>
</dbReference>
<keyword evidence="3" id="KW-0732">Signal</keyword>
<evidence type="ECO:0000313" key="4">
    <source>
        <dbReference type="EMBL" id="KAD3068285.1"/>
    </source>
</evidence>
<feature type="signal peptide" evidence="3">
    <location>
        <begin position="1"/>
        <end position="25"/>
    </location>
</feature>
<dbReference type="PANTHER" id="PTHR33214">
    <property type="entry name" value="BIFUNCTIONAL INHIBITOR/LIPID-TRANSFER PROTEIN/SEED STORAGE 2S ALBUMIN SUPERFAMILY PROTEIN"/>
    <property type="match status" value="1"/>
</dbReference>
<organism evidence="4 5">
    <name type="scientific">Mikania micrantha</name>
    <name type="common">bitter vine</name>
    <dbReference type="NCBI Taxonomy" id="192012"/>
    <lineage>
        <taxon>Eukaryota</taxon>
        <taxon>Viridiplantae</taxon>
        <taxon>Streptophyta</taxon>
        <taxon>Embryophyta</taxon>
        <taxon>Tracheophyta</taxon>
        <taxon>Spermatophyta</taxon>
        <taxon>Magnoliopsida</taxon>
        <taxon>eudicotyledons</taxon>
        <taxon>Gunneridae</taxon>
        <taxon>Pentapetalae</taxon>
        <taxon>asterids</taxon>
        <taxon>campanulids</taxon>
        <taxon>Asterales</taxon>
        <taxon>Asteraceae</taxon>
        <taxon>Asteroideae</taxon>
        <taxon>Heliantheae alliance</taxon>
        <taxon>Eupatorieae</taxon>
        <taxon>Mikania</taxon>
    </lineage>
</organism>
<evidence type="ECO:0000256" key="3">
    <source>
        <dbReference type="SAM" id="SignalP"/>
    </source>
</evidence>
<feature type="chain" id="PRO_5024311100" description="Bifunctional inhibitor/plant lipid transfer protein/seed storage helical domain-containing protein" evidence="3">
    <location>
        <begin position="26"/>
        <end position="161"/>
    </location>
</feature>
<dbReference type="EMBL" id="SZYD01000017">
    <property type="protein sequence ID" value="KAD3068285.1"/>
    <property type="molecule type" value="Genomic_DNA"/>
</dbReference>
<dbReference type="PANTHER" id="PTHR33214:SF69">
    <property type="entry name" value="BIFUNCTIONAL INHIBITOR_LIPID-TRANSFER PROTEIN_SEED STORAGE 2S ALBUMIN SUPERFAMILY PROTEIN"/>
    <property type="match status" value="1"/>
</dbReference>
<reference evidence="4 5" key="1">
    <citation type="submission" date="2019-05" db="EMBL/GenBank/DDBJ databases">
        <title>Mikania micrantha, genome provides insights into the molecular mechanism of rapid growth.</title>
        <authorList>
            <person name="Liu B."/>
        </authorList>
    </citation>
    <scope>NUCLEOTIDE SEQUENCE [LARGE SCALE GENOMIC DNA]</scope>
    <source>
        <strain evidence="4">NLD-2019</strain>
        <tissue evidence="4">Leaf</tissue>
    </source>
</reference>
<dbReference type="InterPro" id="IPR036312">
    <property type="entry name" value="Bifun_inhib/LTP/seed_sf"/>
</dbReference>
<gene>
    <name evidence="4" type="ORF">E3N88_36165</name>
</gene>
<dbReference type="OrthoDB" id="665742at2759"/>
<keyword evidence="2" id="KW-0446">Lipid-binding</keyword>
<accession>A0A5N6M2Z8</accession>
<evidence type="ECO:0000256" key="1">
    <source>
        <dbReference type="ARBA" id="ARBA00022448"/>
    </source>
</evidence>
<name>A0A5N6M2Z8_9ASTR</name>
<dbReference type="Gene3D" id="1.10.110.10">
    <property type="entry name" value="Plant lipid-transfer and hydrophobic proteins"/>
    <property type="match status" value="2"/>
</dbReference>
<dbReference type="Proteomes" id="UP000326396">
    <property type="component" value="Linkage Group LG7"/>
</dbReference>
<dbReference type="GO" id="GO:0006869">
    <property type="term" value="P:lipid transport"/>
    <property type="evidence" value="ECO:0007669"/>
    <property type="project" value="InterPro"/>
</dbReference>
<comment type="caution">
    <text evidence="4">The sequence shown here is derived from an EMBL/GenBank/DDBJ whole genome shotgun (WGS) entry which is preliminary data.</text>
</comment>
<sequence>MKAICRVVVAALLVLLIAAVRVAKAGNCDVKVLLGACEYSLRHGGPPSEDCCKILWEQGQCICGYPQHNDWPAIRHPPPRAAPPPQSPSKMKTVCSILVAAMVVLLMAEIQATKAENCDVDVLLACEDNLRYGVIPSADCCKILGKQESCICGYPQHNEWL</sequence>
<keyword evidence="5" id="KW-1185">Reference proteome</keyword>